<name>A0ABR8SF61_9BURK</name>
<keyword evidence="3" id="KW-1185">Reference proteome</keyword>
<dbReference type="InterPro" id="IPR039418">
    <property type="entry name" value="LexA-like"/>
</dbReference>
<dbReference type="InterPro" id="IPR015927">
    <property type="entry name" value="Peptidase_S24_S26A/B/C"/>
</dbReference>
<reference evidence="2 3" key="1">
    <citation type="submission" date="2020-08" db="EMBL/GenBank/DDBJ databases">
        <title>A Genomic Blueprint of the Chicken Gut Microbiome.</title>
        <authorList>
            <person name="Gilroy R."/>
            <person name="Ravi A."/>
            <person name="Getino M."/>
            <person name="Pursley I."/>
            <person name="Horton D.L."/>
            <person name="Alikhan N.-F."/>
            <person name="Baker D."/>
            <person name="Gharbi K."/>
            <person name="Hall N."/>
            <person name="Watson M."/>
            <person name="Adriaenssens E.M."/>
            <person name="Foster-Nyarko E."/>
            <person name="Jarju S."/>
            <person name="Secka A."/>
            <person name="Antonio M."/>
            <person name="Oren A."/>
            <person name="Chaudhuri R."/>
            <person name="La Ragione R.M."/>
            <person name="Hildebrand F."/>
            <person name="Pallen M.J."/>
        </authorList>
    </citation>
    <scope>NUCLEOTIDE SEQUENCE [LARGE SCALE GENOMIC DNA]</scope>
    <source>
        <strain evidence="2 3">Sa2CVA6</strain>
    </source>
</reference>
<dbReference type="SUPFAM" id="SSF51306">
    <property type="entry name" value="LexA/Signal peptidase"/>
    <property type="match status" value="1"/>
</dbReference>
<dbReference type="PROSITE" id="PS50943">
    <property type="entry name" value="HTH_CROC1"/>
    <property type="match status" value="1"/>
</dbReference>
<organism evidence="2 3">
    <name type="scientific">Comamonas avium</name>
    <dbReference type="NCBI Taxonomy" id="2762231"/>
    <lineage>
        <taxon>Bacteria</taxon>
        <taxon>Pseudomonadati</taxon>
        <taxon>Pseudomonadota</taxon>
        <taxon>Betaproteobacteria</taxon>
        <taxon>Burkholderiales</taxon>
        <taxon>Comamonadaceae</taxon>
        <taxon>Comamonas</taxon>
    </lineage>
</organism>
<dbReference type="Gene3D" id="2.10.109.10">
    <property type="entry name" value="Umud Fragment, subunit A"/>
    <property type="match status" value="1"/>
</dbReference>
<dbReference type="Gene3D" id="1.10.260.40">
    <property type="entry name" value="lambda repressor-like DNA-binding domains"/>
    <property type="match status" value="1"/>
</dbReference>
<proteinExistence type="predicted"/>
<evidence type="ECO:0000313" key="3">
    <source>
        <dbReference type="Proteomes" id="UP000634919"/>
    </source>
</evidence>
<protein>
    <recommendedName>
        <fullName evidence="1">HTH cro/C1-type domain-containing protein</fullName>
    </recommendedName>
</protein>
<comment type="caution">
    <text evidence="2">The sequence shown here is derived from an EMBL/GenBank/DDBJ whole genome shotgun (WGS) entry which is preliminary data.</text>
</comment>
<dbReference type="CDD" id="cd06529">
    <property type="entry name" value="S24_LexA-like"/>
    <property type="match status" value="1"/>
</dbReference>
<dbReference type="InterPro" id="IPR036286">
    <property type="entry name" value="LexA/Signal_pep-like_sf"/>
</dbReference>
<dbReference type="InterPro" id="IPR010982">
    <property type="entry name" value="Lambda_DNA-bd_dom_sf"/>
</dbReference>
<gene>
    <name evidence="2" type="ORF">H9646_16770</name>
</gene>
<dbReference type="SMART" id="SM00530">
    <property type="entry name" value="HTH_XRE"/>
    <property type="match status" value="1"/>
</dbReference>
<accession>A0ABR8SF61</accession>
<feature type="domain" description="HTH cro/C1-type" evidence="1">
    <location>
        <begin position="8"/>
        <end position="63"/>
    </location>
</feature>
<dbReference type="InterPro" id="IPR001387">
    <property type="entry name" value="Cro/C1-type_HTH"/>
</dbReference>
<sequence>MIEYSDRLKAAMEARSASVSQLAAGMGVSYQAVKRVLDGLSKAFSAANNARAAAYLRVNPDWLATGVGQMQTEANTLPGPDVKGMYPLLSEVQAGRWTELCPIFQPTDAADWRPSTKNLGPCGFMLRVRGRSMENPGGSPSFTEGMILHVNPDIDPMPSNFVVVRRSSTDETTFKRYIQIEGAPYLEAINPDWPKDEKYLKLMPGDVWCGVVVDASLGGLI</sequence>
<evidence type="ECO:0000259" key="1">
    <source>
        <dbReference type="PROSITE" id="PS50943"/>
    </source>
</evidence>
<dbReference type="RefSeq" id="WP_191724537.1">
    <property type="nucleotide sequence ID" value="NZ_JACSQK010000009.1"/>
</dbReference>
<dbReference type="Proteomes" id="UP000634919">
    <property type="component" value="Unassembled WGS sequence"/>
</dbReference>
<dbReference type="EMBL" id="JACSQK010000009">
    <property type="protein sequence ID" value="MBD7962125.1"/>
    <property type="molecule type" value="Genomic_DNA"/>
</dbReference>
<dbReference type="SUPFAM" id="SSF47413">
    <property type="entry name" value="lambda repressor-like DNA-binding domains"/>
    <property type="match status" value="1"/>
</dbReference>
<evidence type="ECO:0000313" key="2">
    <source>
        <dbReference type="EMBL" id="MBD7962125.1"/>
    </source>
</evidence>
<dbReference type="Pfam" id="PF00717">
    <property type="entry name" value="Peptidase_S24"/>
    <property type="match status" value="1"/>
</dbReference>